<dbReference type="RefSeq" id="WP_198362132.1">
    <property type="nucleotide sequence ID" value="NZ_CP015102.1"/>
</dbReference>
<gene>
    <name evidence="1" type="ORF">A3L08_03185</name>
</gene>
<organism evidence="1 2">
    <name type="scientific">Thermococcus pacificus</name>
    <dbReference type="NCBI Taxonomy" id="71998"/>
    <lineage>
        <taxon>Archaea</taxon>
        <taxon>Methanobacteriati</taxon>
        <taxon>Methanobacteriota</taxon>
        <taxon>Thermococci</taxon>
        <taxon>Thermococcales</taxon>
        <taxon>Thermococcaceae</taxon>
        <taxon>Thermococcus</taxon>
    </lineage>
</organism>
<dbReference type="KEGG" id="tpaf:A3L08_03185"/>
<reference evidence="1 2" key="1">
    <citation type="submission" date="2016-04" db="EMBL/GenBank/DDBJ databases">
        <title>Complete genome sequence of Thermococcus pacificus type strain P4.</title>
        <authorList>
            <person name="Oger P.M."/>
        </authorList>
    </citation>
    <scope>NUCLEOTIDE SEQUENCE [LARGE SCALE GENOMIC DNA]</scope>
    <source>
        <strain evidence="1 2">P-4</strain>
    </source>
</reference>
<dbReference type="OrthoDB" id="85850at2157"/>
<proteinExistence type="predicted"/>
<sequence length="109" mass="12826">MQYQGFQGGRAKPSAESVESFGFDELLYEILKEGLFWAALGRSSEVMPFLRGKLLENGVSLEKQRREYMEYLLDELEHFYRRVSWSGEISEAHWKALKSFHRELLALLY</sequence>
<keyword evidence="2" id="KW-1185">Reference proteome</keyword>
<dbReference type="AlphaFoldDB" id="A0A218P6J7"/>
<evidence type="ECO:0000313" key="1">
    <source>
        <dbReference type="EMBL" id="ASJ06404.1"/>
    </source>
</evidence>
<name>A0A218P6J7_9EURY</name>
<dbReference type="GeneID" id="33315243"/>
<accession>A0A218P6J7</accession>
<protein>
    <submittedName>
        <fullName evidence="1">Uncharacterized protein</fullName>
    </submittedName>
</protein>
<dbReference type="EMBL" id="CP015102">
    <property type="protein sequence ID" value="ASJ06404.1"/>
    <property type="molecule type" value="Genomic_DNA"/>
</dbReference>
<dbReference type="Proteomes" id="UP000197418">
    <property type="component" value="Chromosome"/>
</dbReference>
<evidence type="ECO:0000313" key="2">
    <source>
        <dbReference type="Proteomes" id="UP000197418"/>
    </source>
</evidence>